<proteinExistence type="predicted"/>
<dbReference type="AlphaFoldDB" id="A0ABD0KUR0"/>
<dbReference type="EMBL" id="JACVVK020000122">
    <property type="protein sequence ID" value="KAK7490837.1"/>
    <property type="molecule type" value="Genomic_DNA"/>
</dbReference>
<organism evidence="1 2">
    <name type="scientific">Batillaria attramentaria</name>
    <dbReference type="NCBI Taxonomy" id="370345"/>
    <lineage>
        <taxon>Eukaryota</taxon>
        <taxon>Metazoa</taxon>
        <taxon>Spiralia</taxon>
        <taxon>Lophotrochozoa</taxon>
        <taxon>Mollusca</taxon>
        <taxon>Gastropoda</taxon>
        <taxon>Caenogastropoda</taxon>
        <taxon>Sorbeoconcha</taxon>
        <taxon>Cerithioidea</taxon>
        <taxon>Batillariidae</taxon>
        <taxon>Batillaria</taxon>
    </lineage>
</organism>
<comment type="caution">
    <text evidence="1">The sequence shown here is derived from an EMBL/GenBank/DDBJ whole genome shotgun (WGS) entry which is preliminary data.</text>
</comment>
<evidence type="ECO:0000313" key="1">
    <source>
        <dbReference type="EMBL" id="KAK7490837.1"/>
    </source>
</evidence>
<sequence>VRRTSSMQFHCYGHNSFEDSGYFGFLQLREKRSTVRDSKIDCDDWQHHKIDISSLAYVRGQWTRKL</sequence>
<dbReference type="Proteomes" id="UP001519460">
    <property type="component" value="Unassembled WGS sequence"/>
</dbReference>
<feature type="non-terminal residue" evidence="1">
    <location>
        <position position="1"/>
    </location>
</feature>
<accession>A0ABD0KUR0</accession>
<reference evidence="1 2" key="1">
    <citation type="journal article" date="2023" name="Sci. Data">
        <title>Genome assembly of the Korean intertidal mud-creeper Batillaria attramentaria.</title>
        <authorList>
            <person name="Patra A.K."/>
            <person name="Ho P.T."/>
            <person name="Jun S."/>
            <person name="Lee S.J."/>
            <person name="Kim Y."/>
            <person name="Won Y.J."/>
        </authorList>
    </citation>
    <scope>NUCLEOTIDE SEQUENCE [LARGE SCALE GENOMIC DNA]</scope>
    <source>
        <strain evidence="1">Wonlab-2016</strain>
    </source>
</reference>
<keyword evidence="2" id="KW-1185">Reference proteome</keyword>
<gene>
    <name evidence="1" type="ORF">BaRGS_00017893</name>
</gene>
<evidence type="ECO:0000313" key="2">
    <source>
        <dbReference type="Proteomes" id="UP001519460"/>
    </source>
</evidence>
<name>A0ABD0KUR0_9CAEN</name>
<protein>
    <submittedName>
        <fullName evidence="1">Uncharacterized protein</fullName>
    </submittedName>
</protein>